<feature type="domain" description="Glycosyl transferase family 1" evidence="1">
    <location>
        <begin position="190"/>
        <end position="337"/>
    </location>
</feature>
<dbReference type="CDD" id="cd03801">
    <property type="entry name" value="GT4_PimA-like"/>
    <property type="match status" value="1"/>
</dbReference>
<proteinExistence type="predicted"/>
<evidence type="ECO:0000259" key="1">
    <source>
        <dbReference type="Pfam" id="PF00534"/>
    </source>
</evidence>
<evidence type="ECO:0000313" key="3">
    <source>
        <dbReference type="Proteomes" id="UP000094764"/>
    </source>
</evidence>
<name>A0A1E5GWX5_9ENTE</name>
<reference evidence="3" key="1">
    <citation type="submission" date="2016-09" db="EMBL/GenBank/DDBJ databases">
        <authorList>
            <person name="Gulvik C.A."/>
        </authorList>
    </citation>
    <scope>NUCLEOTIDE SEQUENCE [LARGE SCALE GENOMIC DNA]</scope>
    <source>
        <strain evidence="3">LMG 26306</strain>
    </source>
</reference>
<dbReference type="AlphaFoldDB" id="A0A1E5GWX5"/>
<dbReference type="Proteomes" id="UP000094764">
    <property type="component" value="Unassembled WGS sequence"/>
</dbReference>
<accession>A0A1E5GWX5</accession>
<sequence length="416" mass="48020">MKTILFISPTGTLDNGAEVSIFNLMKFLAFEGYKVINIAPTQQKVTENDYSKRFTDCGIDCVLINSQRWWWEDAPGHLFGTEAERAASYRSAIKKIADVIEENEVDIVISNTVNIFQGAVAAAIMNTPHFWLIHEFPDNEFSYYINKLDFIDDYSAEIFAVNGQLSEKITELFPEREIKSFSPYTEIETIKPKIGNKQRIVSIGRISERKNQLELIQAFEKMNRSDVELVFIGGWDETYKKECTAHIKESRLKNISFLGNMENPWEYITDKDICVFPSAMETFGLVYVEALLNGIPVILSDNPGHSSAYEMFKFGQMYETGNIDQLTSVIETTLENFKQVQEDALVFVSEAKNIYEVSVVYSEIIEEINSNKHYQDNSVRHIGNLLTIDENKSKLSRLEFKIRQKLQRIRYRIFRK</sequence>
<gene>
    <name evidence="2" type="ORF">BCR23_03970</name>
</gene>
<dbReference type="PANTHER" id="PTHR45947:SF3">
    <property type="entry name" value="SULFOQUINOVOSYL TRANSFERASE SQD2"/>
    <property type="match status" value="1"/>
</dbReference>
<dbReference type="InterPro" id="IPR001296">
    <property type="entry name" value="Glyco_trans_1"/>
</dbReference>
<dbReference type="PATRIC" id="fig|903983.4.peg.1391"/>
<dbReference type="OrthoDB" id="199095at2"/>
<comment type="caution">
    <text evidence="2">The sequence shown here is derived from an EMBL/GenBank/DDBJ whole genome shotgun (WGS) entry which is preliminary data.</text>
</comment>
<dbReference type="PANTHER" id="PTHR45947">
    <property type="entry name" value="SULFOQUINOVOSYL TRANSFERASE SQD2"/>
    <property type="match status" value="1"/>
</dbReference>
<dbReference type="Pfam" id="PF00534">
    <property type="entry name" value="Glycos_transf_1"/>
    <property type="match status" value="1"/>
</dbReference>
<dbReference type="EMBL" id="MIKB01000012">
    <property type="protein sequence ID" value="OEG17169.1"/>
    <property type="molecule type" value="Genomic_DNA"/>
</dbReference>
<dbReference type="SUPFAM" id="SSF53756">
    <property type="entry name" value="UDP-Glycosyltransferase/glycogen phosphorylase"/>
    <property type="match status" value="1"/>
</dbReference>
<evidence type="ECO:0000313" key="2">
    <source>
        <dbReference type="EMBL" id="OEG17169.1"/>
    </source>
</evidence>
<keyword evidence="3" id="KW-1185">Reference proteome</keyword>
<dbReference type="Gene3D" id="3.40.50.2000">
    <property type="entry name" value="Glycogen Phosphorylase B"/>
    <property type="match status" value="2"/>
</dbReference>
<dbReference type="GO" id="GO:0016757">
    <property type="term" value="F:glycosyltransferase activity"/>
    <property type="evidence" value="ECO:0007669"/>
    <property type="project" value="InterPro"/>
</dbReference>
<dbReference type="STRING" id="903983.BCR23_03970"/>
<organism evidence="2 3">
    <name type="scientific">Enterococcus quebecensis</name>
    <dbReference type="NCBI Taxonomy" id="903983"/>
    <lineage>
        <taxon>Bacteria</taxon>
        <taxon>Bacillati</taxon>
        <taxon>Bacillota</taxon>
        <taxon>Bacilli</taxon>
        <taxon>Lactobacillales</taxon>
        <taxon>Enterococcaceae</taxon>
        <taxon>Enterococcus</taxon>
    </lineage>
</organism>
<dbReference type="InterPro" id="IPR050194">
    <property type="entry name" value="Glycosyltransferase_grp1"/>
</dbReference>
<protein>
    <submittedName>
        <fullName evidence="2">Glycosyl transferase family 1</fullName>
    </submittedName>
</protein>
<dbReference type="RefSeq" id="WP_069634491.1">
    <property type="nucleotide sequence ID" value="NZ_JXKZ01000002.1"/>
</dbReference>
<keyword evidence="2" id="KW-0808">Transferase</keyword>